<dbReference type="EMBL" id="JABBFZ010000006">
    <property type="protein sequence ID" value="NML31751.1"/>
    <property type="molecule type" value="Genomic_DNA"/>
</dbReference>
<dbReference type="GO" id="GO:0004300">
    <property type="term" value="F:enoyl-CoA hydratase activity"/>
    <property type="evidence" value="ECO:0007669"/>
    <property type="project" value="UniProtKB-EC"/>
</dbReference>
<evidence type="ECO:0000313" key="2">
    <source>
        <dbReference type="EMBL" id="NML31751.1"/>
    </source>
</evidence>
<comment type="similarity">
    <text evidence="1">Belongs to the enoyl-CoA hydratase/isomerase family.</text>
</comment>
<dbReference type="InterPro" id="IPR029045">
    <property type="entry name" value="ClpP/crotonase-like_dom_sf"/>
</dbReference>
<sequence>MTEATHHADAAERAFTLSIDDRGVATLALHIGKINVLHSKVAADLVSCLAGLSQDSRVRCLILRGNERAFIGGADINEMVALDSAAACEFIAGLYHVCEAVHNAPFPVIARIHGWCFGVGAELAAACDIRVASQESWYAMPEVKIGIPSVIQASLLPTLIGAGRARYWLITGRRIDARTAFEWGLVNEVVSVDELDDAVNAVVQDICECPPNAIRLQKQLCNSWESAFPDDAARASIDTFGDAYETSEPAVAMRHFLDSRKRR</sequence>
<organism evidence="2 3">
    <name type="scientific">Paraburkholderia antibiotica</name>
    <dbReference type="NCBI Taxonomy" id="2728839"/>
    <lineage>
        <taxon>Bacteria</taxon>
        <taxon>Pseudomonadati</taxon>
        <taxon>Pseudomonadota</taxon>
        <taxon>Betaproteobacteria</taxon>
        <taxon>Burkholderiales</taxon>
        <taxon>Burkholderiaceae</taxon>
        <taxon>Paraburkholderia</taxon>
    </lineage>
</organism>
<proteinExistence type="inferred from homology"/>
<accession>A0A7X9X5D6</accession>
<evidence type="ECO:0000256" key="1">
    <source>
        <dbReference type="ARBA" id="ARBA00005254"/>
    </source>
</evidence>
<keyword evidence="3" id="KW-1185">Reference proteome</keyword>
<evidence type="ECO:0000313" key="3">
    <source>
        <dbReference type="Proteomes" id="UP000583127"/>
    </source>
</evidence>
<dbReference type="PANTHER" id="PTHR42964">
    <property type="entry name" value="ENOYL-COA HYDRATASE"/>
    <property type="match status" value="1"/>
</dbReference>
<dbReference type="Pfam" id="PF00378">
    <property type="entry name" value="ECH_1"/>
    <property type="match status" value="1"/>
</dbReference>
<protein>
    <submittedName>
        <fullName evidence="2">Enoyl-CoA hydratase</fullName>
        <ecNumber evidence="2">4.2.1.17</ecNumber>
    </submittedName>
</protein>
<dbReference type="InterPro" id="IPR001753">
    <property type="entry name" value="Enoyl-CoA_hydra/iso"/>
</dbReference>
<dbReference type="NCBIfam" id="NF004795">
    <property type="entry name" value="PRK06143.1"/>
    <property type="match status" value="1"/>
</dbReference>
<dbReference type="SUPFAM" id="SSF52096">
    <property type="entry name" value="ClpP/crotonase"/>
    <property type="match status" value="1"/>
</dbReference>
<dbReference type="CDD" id="cd06558">
    <property type="entry name" value="crotonase-like"/>
    <property type="match status" value="1"/>
</dbReference>
<dbReference type="Gene3D" id="3.90.226.10">
    <property type="entry name" value="2-enoyl-CoA Hydratase, Chain A, domain 1"/>
    <property type="match status" value="1"/>
</dbReference>
<name>A0A7X9X5D6_9BURK</name>
<dbReference type="RefSeq" id="WP_169498017.1">
    <property type="nucleotide sequence ID" value="NZ_JABBFZ010000006.1"/>
</dbReference>
<dbReference type="AlphaFoldDB" id="A0A7X9X5D6"/>
<keyword evidence="2" id="KW-0456">Lyase</keyword>
<dbReference type="Proteomes" id="UP000583127">
    <property type="component" value="Unassembled WGS sequence"/>
</dbReference>
<dbReference type="EC" id="4.2.1.17" evidence="2"/>
<dbReference type="InterPro" id="IPR051683">
    <property type="entry name" value="Enoyl-CoA_Hydratase/Isomerase"/>
</dbReference>
<reference evidence="2 3" key="1">
    <citation type="submission" date="2020-04" db="EMBL/GenBank/DDBJ databases">
        <title>Paraburkholderia sp. G-4-1-8 isolated from soil.</title>
        <authorList>
            <person name="Dahal R.H."/>
        </authorList>
    </citation>
    <scope>NUCLEOTIDE SEQUENCE [LARGE SCALE GENOMIC DNA]</scope>
    <source>
        <strain evidence="2 3">G-4-1-8</strain>
    </source>
</reference>
<dbReference type="PANTHER" id="PTHR42964:SF1">
    <property type="entry name" value="POLYKETIDE BIOSYNTHESIS ENOYL-COA HYDRATASE PKSH-RELATED"/>
    <property type="match status" value="1"/>
</dbReference>
<gene>
    <name evidence="2" type="ORF">HHL14_13000</name>
</gene>
<comment type="caution">
    <text evidence="2">The sequence shown here is derived from an EMBL/GenBank/DDBJ whole genome shotgun (WGS) entry which is preliminary data.</text>
</comment>